<comment type="caution">
    <text evidence="2">The sequence shown here is derived from an EMBL/GenBank/DDBJ whole genome shotgun (WGS) entry which is preliminary data.</text>
</comment>
<keyword evidence="1" id="KW-1133">Transmembrane helix</keyword>
<dbReference type="RefSeq" id="WP_337097721.1">
    <property type="nucleotide sequence ID" value="NZ_JAPYKO010000064.1"/>
</dbReference>
<evidence type="ECO:0000313" key="3">
    <source>
        <dbReference type="Proteomes" id="UP001366503"/>
    </source>
</evidence>
<feature type="transmembrane region" description="Helical" evidence="1">
    <location>
        <begin position="31"/>
        <end position="50"/>
    </location>
</feature>
<organism evidence="2 3">
    <name type="scientific">Mesorhizobium argentiipisi</name>
    <dbReference type="NCBI Taxonomy" id="3015175"/>
    <lineage>
        <taxon>Bacteria</taxon>
        <taxon>Pseudomonadati</taxon>
        <taxon>Pseudomonadota</taxon>
        <taxon>Alphaproteobacteria</taxon>
        <taxon>Hyphomicrobiales</taxon>
        <taxon>Phyllobacteriaceae</taxon>
        <taxon>Mesorhizobium</taxon>
    </lineage>
</organism>
<proteinExistence type="predicted"/>
<sequence>MTVRPPDNSAISVVTNGRDQVISIPHPKPPAATYLAGLFIFCWLGGWAFGEISAAYQLVTRPIGPPTAFLVFWLCAWTVGGIFAMLMLRRILRRSVPEVIKLDASGFSYDSGVPPFKMQYYRNFCVWSQLFPQRIEQRFDRTQIESLKLREGDTCNRLTVDAGAQRIEIGSAATDVEREWLSKVISERYSPATQR</sequence>
<protein>
    <recommendedName>
        <fullName evidence="4">DUF304 domain-containing protein</fullName>
    </recommendedName>
</protein>
<keyword evidence="3" id="KW-1185">Reference proteome</keyword>
<keyword evidence="1" id="KW-0472">Membrane</keyword>
<reference evidence="2 3" key="1">
    <citation type="submission" date="2022-12" db="EMBL/GenBank/DDBJ databases">
        <authorList>
            <person name="Muema E."/>
        </authorList>
    </citation>
    <scope>NUCLEOTIDE SEQUENCE [LARGE SCALE GENOMIC DNA]</scope>
    <source>
        <strain evidence="3">1330</strain>
    </source>
</reference>
<evidence type="ECO:0000313" key="2">
    <source>
        <dbReference type="EMBL" id="MEI9407057.1"/>
    </source>
</evidence>
<accession>A0ABU8KNH1</accession>
<gene>
    <name evidence="2" type="ORF">O7A05_33695</name>
</gene>
<feature type="transmembrane region" description="Helical" evidence="1">
    <location>
        <begin position="70"/>
        <end position="88"/>
    </location>
</feature>
<evidence type="ECO:0008006" key="4">
    <source>
        <dbReference type="Google" id="ProtNLM"/>
    </source>
</evidence>
<dbReference type="Proteomes" id="UP001366503">
    <property type="component" value="Unassembled WGS sequence"/>
</dbReference>
<name>A0ABU8KNH1_9HYPH</name>
<dbReference type="EMBL" id="JAPYKO010000064">
    <property type="protein sequence ID" value="MEI9407057.1"/>
    <property type="molecule type" value="Genomic_DNA"/>
</dbReference>
<keyword evidence="1" id="KW-0812">Transmembrane</keyword>
<evidence type="ECO:0000256" key="1">
    <source>
        <dbReference type="SAM" id="Phobius"/>
    </source>
</evidence>